<dbReference type="GO" id="GO:0006979">
    <property type="term" value="P:response to oxidative stress"/>
    <property type="evidence" value="ECO:0007669"/>
    <property type="project" value="InterPro"/>
</dbReference>
<keyword evidence="7" id="KW-1185">Reference proteome</keyword>
<dbReference type="PANTHER" id="PTHR11592">
    <property type="entry name" value="GLUTATHIONE PEROXIDASE"/>
    <property type="match status" value="1"/>
</dbReference>
<evidence type="ECO:0000256" key="4">
    <source>
        <dbReference type="PIRSR" id="PIRSR000303-1"/>
    </source>
</evidence>
<name>A0A238YR68_9FLAO</name>
<dbReference type="PRINTS" id="PR01011">
    <property type="entry name" value="GLUTPROXDASE"/>
</dbReference>
<gene>
    <name evidence="6" type="ORF">SAMN06265371_110100</name>
</gene>
<dbReference type="InterPro" id="IPR000889">
    <property type="entry name" value="Glutathione_peroxidase"/>
</dbReference>
<accession>A0A238YR68</accession>
<dbReference type="PROSITE" id="PS51355">
    <property type="entry name" value="GLUTATHIONE_PEROXID_3"/>
    <property type="match status" value="1"/>
</dbReference>
<evidence type="ECO:0000256" key="2">
    <source>
        <dbReference type="ARBA" id="ARBA00022559"/>
    </source>
</evidence>
<protein>
    <recommendedName>
        <fullName evidence="5">Glutathione peroxidase</fullName>
    </recommendedName>
</protein>
<dbReference type="InterPro" id="IPR036249">
    <property type="entry name" value="Thioredoxin-like_sf"/>
</dbReference>
<dbReference type="InterPro" id="IPR029759">
    <property type="entry name" value="GPX_AS"/>
</dbReference>
<dbReference type="CDD" id="cd00340">
    <property type="entry name" value="GSH_Peroxidase"/>
    <property type="match status" value="1"/>
</dbReference>
<dbReference type="SUPFAM" id="SSF52833">
    <property type="entry name" value="Thioredoxin-like"/>
    <property type="match status" value="1"/>
</dbReference>
<reference evidence="6 7" key="1">
    <citation type="submission" date="2017-06" db="EMBL/GenBank/DDBJ databases">
        <authorList>
            <person name="Kim H.J."/>
            <person name="Triplett B.A."/>
        </authorList>
    </citation>
    <scope>NUCLEOTIDE SEQUENCE [LARGE SCALE GENOMIC DNA]</scope>
    <source>
        <strain evidence="6 7">DSM 29150</strain>
    </source>
</reference>
<evidence type="ECO:0000256" key="5">
    <source>
        <dbReference type="RuleBase" id="RU000499"/>
    </source>
</evidence>
<dbReference type="GO" id="GO:0004601">
    <property type="term" value="F:peroxidase activity"/>
    <property type="evidence" value="ECO:0007669"/>
    <property type="project" value="UniProtKB-KW"/>
</dbReference>
<comment type="similarity">
    <text evidence="1 5">Belongs to the glutathione peroxidase family.</text>
</comment>
<dbReference type="Pfam" id="PF00255">
    <property type="entry name" value="GSHPx"/>
    <property type="match status" value="1"/>
</dbReference>
<dbReference type="PROSITE" id="PS00460">
    <property type="entry name" value="GLUTATHIONE_PEROXID_1"/>
    <property type="match status" value="1"/>
</dbReference>
<dbReference type="PIRSF" id="PIRSF000303">
    <property type="entry name" value="Glutathion_perox"/>
    <property type="match status" value="1"/>
</dbReference>
<evidence type="ECO:0000256" key="1">
    <source>
        <dbReference type="ARBA" id="ARBA00006926"/>
    </source>
</evidence>
<keyword evidence="3 5" id="KW-0560">Oxidoreductase</keyword>
<evidence type="ECO:0000313" key="7">
    <source>
        <dbReference type="Proteomes" id="UP000198384"/>
    </source>
</evidence>
<dbReference type="EMBL" id="FZNT01000010">
    <property type="protein sequence ID" value="SNR73472.1"/>
    <property type="molecule type" value="Genomic_DNA"/>
</dbReference>
<dbReference type="AlphaFoldDB" id="A0A238YR68"/>
<dbReference type="Gene3D" id="3.40.30.10">
    <property type="entry name" value="Glutaredoxin"/>
    <property type="match status" value="1"/>
</dbReference>
<feature type="active site" evidence="4">
    <location>
        <position position="65"/>
    </location>
</feature>
<evidence type="ECO:0000313" key="6">
    <source>
        <dbReference type="EMBL" id="SNR73472.1"/>
    </source>
</evidence>
<dbReference type="Proteomes" id="UP000198384">
    <property type="component" value="Unassembled WGS sequence"/>
</dbReference>
<organism evidence="6 7">
    <name type="scientific">Lutibacter agarilyticus</name>
    <dbReference type="NCBI Taxonomy" id="1109740"/>
    <lineage>
        <taxon>Bacteria</taxon>
        <taxon>Pseudomonadati</taxon>
        <taxon>Bacteroidota</taxon>
        <taxon>Flavobacteriia</taxon>
        <taxon>Flavobacteriales</taxon>
        <taxon>Flavobacteriaceae</taxon>
        <taxon>Lutibacter</taxon>
    </lineage>
</organism>
<keyword evidence="2 5" id="KW-0575">Peroxidase</keyword>
<evidence type="ECO:0000256" key="3">
    <source>
        <dbReference type="ARBA" id="ARBA00023002"/>
    </source>
</evidence>
<dbReference type="FunFam" id="3.40.30.10:FF:000010">
    <property type="entry name" value="Glutathione peroxidase"/>
    <property type="match status" value="1"/>
</dbReference>
<dbReference type="PANTHER" id="PTHR11592:SF134">
    <property type="entry name" value="PHOSPHOLIPID HYDROPEROXIDE GLUTATHIONE PEROXIDASE"/>
    <property type="match status" value="1"/>
</dbReference>
<proteinExistence type="inferred from homology"/>
<sequence>MKIIATITSLLVAVFTLNFTNKTSKTMGATSSIYDIEINSISGEPINLGDFKGKKILIVNTASECGFTGQYEDLEKLYKTYKDKLVVIGVPCNQFGGQEPGTFTEIKTFCEVNYGVTFLLTEKVDVKGENQHPLYAWLTKEEMNGVKSSSVKWNFQKYLIDENGAYIDYFYSMTKPMSSKITKYFE</sequence>